<evidence type="ECO:0000313" key="3">
    <source>
        <dbReference type="Proteomes" id="UP001479933"/>
    </source>
</evidence>
<sequence length="358" mass="38799">MTEIDPAVQAARAARIPGDPSADWDRLREQYDAILGVYLRVSVADSDDATPQAVNGCLNSFRALAADIDRFAARHGRTLEAGRTAMAGSAHAEREARTAATRATAALDAAPVQFATLVTVRRAADELSRRIGVFDAAHGLSERQAAADAVNEAARDLEARLAAAPGLADDADRTVRSLTTRIQALENRVETVPAIISSLLREFSAGCSADLVDAEAGARTAIDAGRELLAQAAPLAATSPDESLAISERAREQLTAASEILDSVHDRQVELREVKADPQAEATRVRFRLRDAQLLATNRGLVREWGSVLDAQSDRIDRAMTELESIHPDYWSYLGRLRRIDARITEVVDRMRHQIANP</sequence>
<keyword evidence="3" id="KW-1185">Reference proteome</keyword>
<accession>A0ABZ2U5E6</accession>
<reference evidence="2 3" key="1">
    <citation type="journal article" date="2023" name="Virus Evol.">
        <title>Computational host range prediction-The good, the bad, and the ugly.</title>
        <authorList>
            <person name="Howell A.A."/>
            <person name="Versoza C.J."/>
            <person name="Pfeifer S.P."/>
        </authorList>
    </citation>
    <scope>NUCLEOTIDE SEQUENCE [LARGE SCALE GENOMIC DNA]</scope>
    <source>
        <strain evidence="2 3">1610/1b</strain>
    </source>
</reference>
<keyword evidence="1" id="KW-0175">Coiled coil</keyword>
<dbReference type="EMBL" id="CP136137">
    <property type="protein sequence ID" value="WYY08975.1"/>
    <property type="molecule type" value="Genomic_DNA"/>
</dbReference>
<name>A0ABZ2U5E6_9ACTN</name>
<feature type="coiled-coil region" evidence="1">
    <location>
        <begin position="140"/>
        <end position="188"/>
    </location>
</feature>
<protein>
    <submittedName>
        <fullName evidence="2">Uncharacterized protein</fullName>
    </submittedName>
</protein>
<evidence type="ECO:0000256" key="1">
    <source>
        <dbReference type="SAM" id="Coils"/>
    </source>
</evidence>
<organism evidence="2 3">
    <name type="scientific">Gordonia hydrophobica</name>
    <dbReference type="NCBI Taxonomy" id="40516"/>
    <lineage>
        <taxon>Bacteria</taxon>
        <taxon>Bacillati</taxon>
        <taxon>Actinomycetota</taxon>
        <taxon>Actinomycetes</taxon>
        <taxon>Mycobacteriales</taxon>
        <taxon>Gordoniaceae</taxon>
        <taxon>Gordonia</taxon>
    </lineage>
</organism>
<dbReference type="Proteomes" id="UP001479933">
    <property type="component" value="Chromosome"/>
</dbReference>
<dbReference type="RefSeq" id="WP_066170060.1">
    <property type="nucleotide sequence ID" value="NZ_CP136137.1"/>
</dbReference>
<gene>
    <name evidence="2" type="ORF">RVF87_07950</name>
</gene>
<evidence type="ECO:0000313" key="2">
    <source>
        <dbReference type="EMBL" id="WYY08975.1"/>
    </source>
</evidence>
<proteinExistence type="predicted"/>